<feature type="transmembrane region" description="Helical" evidence="7">
    <location>
        <begin position="178"/>
        <end position="204"/>
    </location>
</feature>
<proteinExistence type="inferred from homology"/>
<dbReference type="CDD" id="cd06261">
    <property type="entry name" value="TM_PBP2"/>
    <property type="match status" value="1"/>
</dbReference>
<protein>
    <submittedName>
        <fullName evidence="9">Carbohydrate ABC transporter permease</fullName>
    </submittedName>
</protein>
<dbReference type="AlphaFoldDB" id="A0A9X4QNG5"/>
<feature type="transmembrane region" description="Helical" evidence="7">
    <location>
        <begin position="76"/>
        <end position="97"/>
    </location>
</feature>
<dbReference type="SUPFAM" id="SSF161098">
    <property type="entry name" value="MetI-like"/>
    <property type="match status" value="1"/>
</dbReference>
<organism evidence="9 10">
    <name type="scientific">Cohnella ginsengisoli</name>
    <dbReference type="NCBI Taxonomy" id="425004"/>
    <lineage>
        <taxon>Bacteria</taxon>
        <taxon>Bacillati</taxon>
        <taxon>Bacillota</taxon>
        <taxon>Bacilli</taxon>
        <taxon>Bacillales</taxon>
        <taxon>Paenibacillaceae</taxon>
        <taxon>Cohnella</taxon>
    </lineage>
</organism>
<keyword evidence="5 7" id="KW-1133">Transmembrane helix</keyword>
<keyword evidence="6 7" id="KW-0472">Membrane</keyword>
<dbReference type="InterPro" id="IPR000515">
    <property type="entry name" value="MetI-like"/>
</dbReference>
<accession>A0A9X4QNG5</accession>
<keyword evidence="2 7" id="KW-0813">Transport</keyword>
<evidence type="ECO:0000259" key="8">
    <source>
        <dbReference type="PROSITE" id="PS50928"/>
    </source>
</evidence>
<dbReference type="PROSITE" id="PS50928">
    <property type="entry name" value="ABC_TM1"/>
    <property type="match status" value="1"/>
</dbReference>
<evidence type="ECO:0000256" key="3">
    <source>
        <dbReference type="ARBA" id="ARBA00022475"/>
    </source>
</evidence>
<evidence type="ECO:0000256" key="2">
    <source>
        <dbReference type="ARBA" id="ARBA00022448"/>
    </source>
</evidence>
<feature type="domain" description="ABC transmembrane type-1" evidence="8">
    <location>
        <begin position="72"/>
        <end position="261"/>
    </location>
</feature>
<feature type="transmembrane region" description="Helical" evidence="7">
    <location>
        <begin position="12"/>
        <end position="33"/>
    </location>
</feature>
<evidence type="ECO:0000256" key="4">
    <source>
        <dbReference type="ARBA" id="ARBA00022692"/>
    </source>
</evidence>
<dbReference type="Pfam" id="PF00528">
    <property type="entry name" value="BPD_transp_1"/>
    <property type="match status" value="1"/>
</dbReference>
<reference evidence="9 10" key="1">
    <citation type="submission" date="2022-10" db="EMBL/GenBank/DDBJ databases">
        <title>Comparative genomic analysis of Cohnella hashimotonis sp. nov., isolated from the International Space Station.</title>
        <authorList>
            <person name="Simpson A."/>
            <person name="Venkateswaran K."/>
        </authorList>
    </citation>
    <scope>NUCLEOTIDE SEQUENCE [LARGE SCALE GENOMIC DNA]</scope>
    <source>
        <strain evidence="9 10">DSM 18997</strain>
    </source>
</reference>
<keyword evidence="3" id="KW-1003">Cell membrane</keyword>
<evidence type="ECO:0000256" key="7">
    <source>
        <dbReference type="RuleBase" id="RU363032"/>
    </source>
</evidence>
<evidence type="ECO:0000256" key="1">
    <source>
        <dbReference type="ARBA" id="ARBA00004651"/>
    </source>
</evidence>
<dbReference type="GO" id="GO:0005886">
    <property type="term" value="C:plasma membrane"/>
    <property type="evidence" value="ECO:0007669"/>
    <property type="project" value="UniProtKB-SubCell"/>
</dbReference>
<comment type="caution">
    <text evidence="9">The sequence shown here is derived from an EMBL/GenBank/DDBJ whole genome shotgun (WGS) entry which is preliminary data.</text>
</comment>
<keyword evidence="10" id="KW-1185">Reference proteome</keyword>
<sequence>MTGRKKSAADLAAHLFLALLAVALTFPFLWMLMGAFKDNLEVVAMPPRLLPSSWNFDNFSKIEGYFPLYRFFANSALVAVATTLLQLAICTMAAYVFAKIAFKGRQSVFILFLTTMMIPAQVTLVPLFILFSRTDLIDTYAGLILPGIFSAYGTFLLRQSIITIPNELMEAAFIDGASYYRVFFSVIVPLVKPTLSALSIFAFMSSWNNFLWPLIVVNSKELMTLPLGLSKLQGQWSTEWNLLMAGNVVSFVPIFIVFLFAQRYFIKGITMTGIK</sequence>
<feature type="transmembrane region" description="Helical" evidence="7">
    <location>
        <begin position="109"/>
        <end position="131"/>
    </location>
</feature>
<dbReference type="GO" id="GO:0055085">
    <property type="term" value="P:transmembrane transport"/>
    <property type="evidence" value="ECO:0007669"/>
    <property type="project" value="InterPro"/>
</dbReference>
<dbReference type="PANTHER" id="PTHR43744:SF12">
    <property type="entry name" value="ABC TRANSPORTER PERMEASE PROTEIN MG189-RELATED"/>
    <property type="match status" value="1"/>
</dbReference>
<comment type="subcellular location">
    <subcellularLocation>
        <location evidence="1 7">Cell membrane</location>
        <topology evidence="1 7">Multi-pass membrane protein</topology>
    </subcellularLocation>
</comment>
<dbReference type="RefSeq" id="WP_277565532.1">
    <property type="nucleotide sequence ID" value="NZ_JAPDHZ010000003.1"/>
</dbReference>
<feature type="transmembrane region" description="Helical" evidence="7">
    <location>
        <begin position="240"/>
        <end position="261"/>
    </location>
</feature>
<evidence type="ECO:0000313" key="9">
    <source>
        <dbReference type="EMBL" id="MDG0791675.1"/>
    </source>
</evidence>
<evidence type="ECO:0000313" key="10">
    <source>
        <dbReference type="Proteomes" id="UP001153387"/>
    </source>
</evidence>
<feature type="transmembrane region" description="Helical" evidence="7">
    <location>
        <begin position="137"/>
        <end position="157"/>
    </location>
</feature>
<gene>
    <name evidence="9" type="ORF">OMP38_12930</name>
</gene>
<dbReference type="Proteomes" id="UP001153387">
    <property type="component" value="Unassembled WGS sequence"/>
</dbReference>
<keyword evidence="4 7" id="KW-0812">Transmembrane</keyword>
<dbReference type="InterPro" id="IPR035906">
    <property type="entry name" value="MetI-like_sf"/>
</dbReference>
<comment type="similarity">
    <text evidence="7">Belongs to the binding-protein-dependent transport system permease family.</text>
</comment>
<dbReference type="EMBL" id="JAPDHZ010000003">
    <property type="protein sequence ID" value="MDG0791675.1"/>
    <property type="molecule type" value="Genomic_DNA"/>
</dbReference>
<dbReference type="Gene3D" id="1.10.3720.10">
    <property type="entry name" value="MetI-like"/>
    <property type="match status" value="1"/>
</dbReference>
<name>A0A9X4QNG5_9BACL</name>
<dbReference type="PANTHER" id="PTHR43744">
    <property type="entry name" value="ABC TRANSPORTER PERMEASE PROTEIN MG189-RELATED-RELATED"/>
    <property type="match status" value="1"/>
</dbReference>
<evidence type="ECO:0000256" key="5">
    <source>
        <dbReference type="ARBA" id="ARBA00022989"/>
    </source>
</evidence>
<evidence type="ECO:0000256" key="6">
    <source>
        <dbReference type="ARBA" id="ARBA00023136"/>
    </source>
</evidence>